<evidence type="ECO:0000256" key="8">
    <source>
        <dbReference type="ARBA" id="ARBA00023014"/>
    </source>
</evidence>
<evidence type="ECO:0000256" key="6">
    <source>
        <dbReference type="ARBA" id="ARBA00023002"/>
    </source>
</evidence>
<name>A0A1G5JKP8_9RHOB</name>
<dbReference type="Pfam" id="PF00175">
    <property type="entry name" value="NAD_binding_1"/>
    <property type="match status" value="1"/>
</dbReference>
<dbReference type="InterPro" id="IPR012675">
    <property type="entry name" value="Beta-grasp_dom_sf"/>
</dbReference>
<dbReference type="InterPro" id="IPR001041">
    <property type="entry name" value="2Fe-2S_ferredoxin-type"/>
</dbReference>
<feature type="domain" description="FAD-binding FR-type" evidence="11">
    <location>
        <begin position="6"/>
        <end position="109"/>
    </location>
</feature>
<evidence type="ECO:0000256" key="2">
    <source>
        <dbReference type="ARBA" id="ARBA00022630"/>
    </source>
</evidence>
<keyword evidence="6" id="KW-0560">Oxidoreductase</keyword>
<dbReference type="PROSITE" id="PS51384">
    <property type="entry name" value="FAD_FR"/>
    <property type="match status" value="1"/>
</dbReference>
<dbReference type="PANTHER" id="PTHR47354:SF6">
    <property type="entry name" value="NADH OXIDOREDUCTASE HCR"/>
    <property type="match status" value="1"/>
</dbReference>
<proteinExistence type="inferred from homology"/>
<keyword evidence="13" id="KW-1185">Reference proteome</keyword>
<dbReference type="PROSITE" id="PS51085">
    <property type="entry name" value="2FE2S_FER_2"/>
    <property type="match status" value="1"/>
</dbReference>
<accession>A0A1G5JKP8</accession>
<evidence type="ECO:0000259" key="10">
    <source>
        <dbReference type="PROSITE" id="PS51085"/>
    </source>
</evidence>
<evidence type="ECO:0000256" key="9">
    <source>
        <dbReference type="ARBA" id="ARBA00061434"/>
    </source>
</evidence>
<dbReference type="Pfam" id="PF00111">
    <property type="entry name" value="Fer2"/>
    <property type="match status" value="1"/>
</dbReference>
<organism evidence="12 13">
    <name type="scientific">Paracoccus tibetensis</name>
    <dbReference type="NCBI Taxonomy" id="336292"/>
    <lineage>
        <taxon>Bacteria</taxon>
        <taxon>Pseudomonadati</taxon>
        <taxon>Pseudomonadota</taxon>
        <taxon>Alphaproteobacteria</taxon>
        <taxon>Rhodobacterales</taxon>
        <taxon>Paracoccaceae</taxon>
        <taxon>Paracoccus</taxon>
    </lineage>
</organism>
<dbReference type="GO" id="GO:0046872">
    <property type="term" value="F:metal ion binding"/>
    <property type="evidence" value="ECO:0007669"/>
    <property type="project" value="UniProtKB-KW"/>
</dbReference>
<sequence>MTEAAPDFRPFRVTGRVPEAEGVVSLWLSPERPGDWVPFRAGQHLGLSLDCPGRPVATYTISSGPADTGRYRLTVKRAPGGRGGSGHLHGLAVGARVMVAPPHGQFHLDDGDDPVLLLTAGIGITPAMAMLHDLIASPGRPVVAIHAARSGDDALIAEWRSFARAPDVSLHLARTGAAADLLPGDLLGRLDRQALRARLPQDRWLAYLCGPSGFMDAMRAHLLALGLPDARIQQEVFAAMLRPTAAAAGPGAVSFASLAAPVAWPEAGTTLLELAEDAGLSPMFGCRAGLCGDCRCRLLSGEVEYLTDMTEDPGEGHVLLCCSRPKGDVRLDL</sequence>
<reference evidence="12 13" key="1">
    <citation type="submission" date="2016-10" db="EMBL/GenBank/DDBJ databases">
        <authorList>
            <person name="de Groot N.N."/>
        </authorList>
    </citation>
    <scope>NUCLEOTIDE SEQUENCE [LARGE SCALE GENOMIC DNA]</scope>
    <source>
        <strain evidence="12 13">CGMCC 1.8925</strain>
    </source>
</reference>
<dbReference type="PRINTS" id="PR00410">
    <property type="entry name" value="PHEHYDRXLASE"/>
</dbReference>
<comment type="cofactor">
    <cofactor evidence="1">
        <name>FAD</name>
        <dbReference type="ChEBI" id="CHEBI:57692"/>
    </cofactor>
</comment>
<feature type="domain" description="2Fe-2S ferredoxin-type" evidence="10">
    <location>
        <begin position="251"/>
        <end position="333"/>
    </location>
</feature>
<dbReference type="Gene3D" id="3.10.20.30">
    <property type="match status" value="1"/>
</dbReference>
<protein>
    <submittedName>
        <fullName evidence="12">Ferredoxin-NADP reductase</fullName>
    </submittedName>
</protein>
<dbReference type="EMBL" id="FMVT01000013">
    <property type="protein sequence ID" value="SCY88319.1"/>
    <property type="molecule type" value="Genomic_DNA"/>
</dbReference>
<dbReference type="Gene3D" id="2.40.30.10">
    <property type="entry name" value="Translation factors"/>
    <property type="match status" value="1"/>
</dbReference>
<dbReference type="GO" id="GO:0016491">
    <property type="term" value="F:oxidoreductase activity"/>
    <property type="evidence" value="ECO:0007669"/>
    <property type="project" value="UniProtKB-KW"/>
</dbReference>
<comment type="similarity">
    <text evidence="9">In the N-terminal section; belongs to the FAD-binding oxidoreductase type 6 family.</text>
</comment>
<evidence type="ECO:0000256" key="3">
    <source>
        <dbReference type="ARBA" id="ARBA00022714"/>
    </source>
</evidence>
<keyword evidence="5" id="KW-0274">FAD</keyword>
<dbReference type="InterPro" id="IPR001433">
    <property type="entry name" value="OxRdtase_FAD/NAD-bd"/>
</dbReference>
<evidence type="ECO:0000256" key="7">
    <source>
        <dbReference type="ARBA" id="ARBA00023004"/>
    </source>
</evidence>
<evidence type="ECO:0000313" key="12">
    <source>
        <dbReference type="EMBL" id="SCY88319.1"/>
    </source>
</evidence>
<dbReference type="PANTHER" id="PTHR47354">
    <property type="entry name" value="NADH OXIDOREDUCTASE HCR"/>
    <property type="match status" value="1"/>
</dbReference>
<dbReference type="SUPFAM" id="SSF52343">
    <property type="entry name" value="Ferredoxin reductase-like, C-terminal NADP-linked domain"/>
    <property type="match status" value="1"/>
</dbReference>
<dbReference type="OrthoDB" id="9786134at2"/>
<evidence type="ECO:0000313" key="13">
    <source>
        <dbReference type="Proteomes" id="UP000199502"/>
    </source>
</evidence>
<dbReference type="Pfam" id="PF00970">
    <property type="entry name" value="FAD_binding_6"/>
    <property type="match status" value="1"/>
</dbReference>
<keyword evidence="8" id="KW-0411">Iron-sulfur</keyword>
<dbReference type="Proteomes" id="UP000199502">
    <property type="component" value="Unassembled WGS sequence"/>
</dbReference>
<dbReference type="InterPro" id="IPR017938">
    <property type="entry name" value="Riboflavin_synthase-like_b-brl"/>
</dbReference>
<keyword evidence="2" id="KW-0285">Flavoprotein</keyword>
<evidence type="ECO:0000256" key="1">
    <source>
        <dbReference type="ARBA" id="ARBA00001974"/>
    </source>
</evidence>
<dbReference type="CDD" id="cd00207">
    <property type="entry name" value="fer2"/>
    <property type="match status" value="1"/>
</dbReference>
<keyword evidence="3" id="KW-0001">2Fe-2S</keyword>
<dbReference type="InterPro" id="IPR036010">
    <property type="entry name" value="2Fe-2S_ferredoxin-like_sf"/>
</dbReference>
<gene>
    <name evidence="12" type="ORF">SAMN05660710_03250</name>
</gene>
<dbReference type="InterPro" id="IPR050415">
    <property type="entry name" value="MRET"/>
</dbReference>
<dbReference type="InterPro" id="IPR039261">
    <property type="entry name" value="FNR_nucleotide-bd"/>
</dbReference>
<dbReference type="AlphaFoldDB" id="A0A1G5JKP8"/>
<keyword evidence="7" id="KW-0408">Iron</keyword>
<dbReference type="SUPFAM" id="SSF54292">
    <property type="entry name" value="2Fe-2S ferredoxin-like"/>
    <property type="match status" value="1"/>
</dbReference>
<evidence type="ECO:0000259" key="11">
    <source>
        <dbReference type="PROSITE" id="PS51384"/>
    </source>
</evidence>
<evidence type="ECO:0000256" key="4">
    <source>
        <dbReference type="ARBA" id="ARBA00022723"/>
    </source>
</evidence>
<dbReference type="InterPro" id="IPR017927">
    <property type="entry name" value="FAD-bd_FR_type"/>
</dbReference>
<dbReference type="Gene3D" id="3.40.50.80">
    <property type="entry name" value="Nucleotide-binding domain of ferredoxin-NADP reductase (FNR) module"/>
    <property type="match status" value="1"/>
</dbReference>
<dbReference type="STRING" id="336292.SAMN05660710_03250"/>
<evidence type="ECO:0000256" key="5">
    <source>
        <dbReference type="ARBA" id="ARBA00022827"/>
    </source>
</evidence>
<dbReference type="InterPro" id="IPR008333">
    <property type="entry name" value="Cbr1-like_FAD-bd_dom"/>
</dbReference>
<dbReference type="SUPFAM" id="SSF63380">
    <property type="entry name" value="Riboflavin synthase domain-like"/>
    <property type="match status" value="1"/>
</dbReference>
<dbReference type="GO" id="GO:0051537">
    <property type="term" value="F:2 iron, 2 sulfur cluster binding"/>
    <property type="evidence" value="ECO:0007669"/>
    <property type="project" value="UniProtKB-KW"/>
</dbReference>
<keyword evidence="4" id="KW-0479">Metal-binding</keyword>
<dbReference type="RefSeq" id="WP_090747069.1">
    <property type="nucleotide sequence ID" value="NZ_FMVT01000013.1"/>
</dbReference>